<evidence type="ECO:0000256" key="7">
    <source>
        <dbReference type="SAM" id="Phobius"/>
    </source>
</evidence>
<gene>
    <name evidence="9" type="ORF">ACFSOY_13295</name>
</gene>
<evidence type="ECO:0000313" key="9">
    <source>
        <dbReference type="EMBL" id="MFD2170961.1"/>
    </source>
</evidence>
<protein>
    <submittedName>
        <fullName evidence="9">Acyltransferase</fullName>
    </submittedName>
</protein>
<evidence type="ECO:0000256" key="1">
    <source>
        <dbReference type="ARBA" id="ARBA00004651"/>
    </source>
</evidence>
<dbReference type="PANTHER" id="PTHR40074:SF2">
    <property type="entry name" value="O-ACETYLTRANSFERASE WECH"/>
    <property type="match status" value="1"/>
</dbReference>
<evidence type="ECO:0000256" key="2">
    <source>
        <dbReference type="ARBA" id="ARBA00007400"/>
    </source>
</evidence>
<evidence type="ECO:0000313" key="10">
    <source>
        <dbReference type="Proteomes" id="UP001597343"/>
    </source>
</evidence>
<evidence type="ECO:0000256" key="3">
    <source>
        <dbReference type="ARBA" id="ARBA00022475"/>
    </source>
</evidence>
<evidence type="ECO:0000256" key="4">
    <source>
        <dbReference type="ARBA" id="ARBA00022692"/>
    </source>
</evidence>
<accession>A0ABW4ZZE6</accession>
<feature type="transmembrane region" description="Helical" evidence="7">
    <location>
        <begin position="210"/>
        <end position="229"/>
    </location>
</feature>
<dbReference type="InterPro" id="IPR002656">
    <property type="entry name" value="Acyl_transf_3_dom"/>
</dbReference>
<feature type="transmembrane region" description="Helical" evidence="7">
    <location>
        <begin position="241"/>
        <end position="260"/>
    </location>
</feature>
<evidence type="ECO:0000256" key="5">
    <source>
        <dbReference type="ARBA" id="ARBA00022989"/>
    </source>
</evidence>
<feature type="transmembrane region" description="Helical" evidence="7">
    <location>
        <begin position="272"/>
        <end position="291"/>
    </location>
</feature>
<keyword evidence="4 7" id="KW-0812">Transmembrane</keyword>
<comment type="caution">
    <text evidence="9">The sequence shown here is derived from an EMBL/GenBank/DDBJ whole genome shotgun (WGS) entry which is preliminary data.</text>
</comment>
<keyword evidence="10" id="KW-1185">Reference proteome</keyword>
<organism evidence="9 10">
    <name type="scientific">Tumebacillus lipolyticus</name>
    <dbReference type="NCBI Taxonomy" id="1280370"/>
    <lineage>
        <taxon>Bacteria</taxon>
        <taxon>Bacillati</taxon>
        <taxon>Bacillota</taxon>
        <taxon>Bacilli</taxon>
        <taxon>Bacillales</taxon>
        <taxon>Alicyclobacillaceae</taxon>
        <taxon>Tumebacillus</taxon>
    </lineage>
</organism>
<feature type="transmembrane region" description="Helical" evidence="7">
    <location>
        <begin position="311"/>
        <end position="341"/>
    </location>
</feature>
<keyword evidence="5 7" id="KW-1133">Transmembrane helix</keyword>
<feature type="transmembrane region" description="Helical" evidence="7">
    <location>
        <begin position="151"/>
        <end position="172"/>
    </location>
</feature>
<keyword evidence="6 7" id="KW-0472">Membrane</keyword>
<dbReference type="EMBL" id="JBHUIO010000008">
    <property type="protein sequence ID" value="MFD2170961.1"/>
    <property type="molecule type" value="Genomic_DNA"/>
</dbReference>
<keyword evidence="9" id="KW-0808">Transferase</keyword>
<feature type="transmembrane region" description="Helical" evidence="7">
    <location>
        <begin position="118"/>
        <end position="139"/>
    </location>
</feature>
<dbReference type="GO" id="GO:0016746">
    <property type="term" value="F:acyltransferase activity"/>
    <property type="evidence" value="ECO:0007669"/>
    <property type="project" value="UniProtKB-KW"/>
</dbReference>
<sequence>MRLREIDFIRALAALSVIAIHITASYVSDTTLGRAWNEIMRYAVPLFIILSGFVLFNSERGRSPLSYLQFQRKRMGKVLIPYVLWTLLYVLYIARQFLRDNGWEGIPRLYSPTLDHLYYGTAFYHLYFLIITFQLYLLYPLLRDAMIRKPQWLLGGSFLVTAFAQTAAYMHWDLGWRITFFPHWLFFFVFGMYFAQNLESWRAKLSGRAGWIGLVWLGSLGLLFLDGYLSDKWAYSVKPSVMLYTLLSFLFFYAVFLRVAETKRVWGKMFDWLSAQSFLIFLLHPLVLNLMGNQLKKYGYGELFDGSFGMVMMYLLVTLVTCLLTWIASFVPLTVPFGGVYRKKKTNNKPRSLQA</sequence>
<dbReference type="Proteomes" id="UP001597343">
    <property type="component" value="Unassembled WGS sequence"/>
</dbReference>
<feature type="domain" description="Acyltransferase 3" evidence="8">
    <location>
        <begin position="5"/>
        <end position="328"/>
    </location>
</feature>
<feature type="transmembrane region" description="Helical" evidence="7">
    <location>
        <begin position="7"/>
        <end position="27"/>
    </location>
</feature>
<evidence type="ECO:0000259" key="8">
    <source>
        <dbReference type="Pfam" id="PF01757"/>
    </source>
</evidence>
<feature type="transmembrane region" description="Helical" evidence="7">
    <location>
        <begin position="78"/>
        <end position="98"/>
    </location>
</feature>
<proteinExistence type="inferred from homology"/>
<comment type="similarity">
    <text evidence="2">Belongs to the acyltransferase 3 family.</text>
</comment>
<comment type="subcellular location">
    <subcellularLocation>
        <location evidence="1">Cell membrane</location>
        <topology evidence="1">Multi-pass membrane protein</topology>
    </subcellularLocation>
</comment>
<dbReference type="RefSeq" id="WP_386047381.1">
    <property type="nucleotide sequence ID" value="NZ_JBHUIO010000008.1"/>
</dbReference>
<feature type="transmembrane region" description="Helical" evidence="7">
    <location>
        <begin position="39"/>
        <end position="57"/>
    </location>
</feature>
<keyword evidence="3" id="KW-1003">Cell membrane</keyword>
<dbReference type="Pfam" id="PF01757">
    <property type="entry name" value="Acyl_transf_3"/>
    <property type="match status" value="1"/>
</dbReference>
<reference evidence="10" key="1">
    <citation type="journal article" date="2019" name="Int. J. Syst. Evol. Microbiol.">
        <title>The Global Catalogue of Microorganisms (GCM) 10K type strain sequencing project: providing services to taxonomists for standard genome sequencing and annotation.</title>
        <authorList>
            <consortium name="The Broad Institute Genomics Platform"/>
            <consortium name="The Broad Institute Genome Sequencing Center for Infectious Disease"/>
            <person name="Wu L."/>
            <person name="Ma J."/>
        </authorList>
    </citation>
    <scope>NUCLEOTIDE SEQUENCE [LARGE SCALE GENOMIC DNA]</scope>
    <source>
        <strain evidence="10">CGMCC 1.13574</strain>
    </source>
</reference>
<keyword evidence="9" id="KW-0012">Acyltransferase</keyword>
<name>A0ABW4ZZE6_9BACL</name>
<evidence type="ECO:0000256" key="6">
    <source>
        <dbReference type="ARBA" id="ARBA00023136"/>
    </source>
</evidence>
<dbReference type="PANTHER" id="PTHR40074">
    <property type="entry name" value="O-ACETYLTRANSFERASE WECH"/>
    <property type="match status" value="1"/>
</dbReference>
<feature type="transmembrane region" description="Helical" evidence="7">
    <location>
        <begin position="178"/>
        <end position="198"/>
    </location>
</feature>